<dbReference type="Proteomes" id="UP000076761">
    <property type="component" value="Unassembled WGS sequence"/>
</dbReference>
<evidence type="ECO:0000259" key="2">
    <source>
        <dbReference type="Pfam" id="PF17667"/>
    </source>
</evidence>
<dbReference type="InParanoid" id="A0A165N8X1"/>
<feature type="domain" description="Fungal-type protein kinase" evidence="2">
    <location>
        <begin position="284"/>
        <end position="342"/>
    </location>
</feature>
<accession>A0A165N8X1</accession>
<organism evidence="3 4">
    <name type="scientific">Neolentinus lepideus HHB14362 ss-1</name>
    <dbReference type="NCBI Taxonomy" id="1314782"/>
    <lineage>
        <taxon>Eukaryota</taxon>
        <taxon>Fungi</taxon>
        <taxon>Dikarya</taxon>
        <taxon>Basidiomycota</taxon>
        <taxon>Agaricomycotina</taxon>
        <taxon>Agaricomycetes</taxon>
        <taxon>Gloeophyllales</taxon>
        <taxon>Gloeophyllaceae</taxon>
        <taxon>Neolentinus</taxon>
    </lineage>
</organism>
<reference evidence="3 4" key="1">
    <citation type="journal article" date="2016" name="Mol. Biol. Evol.">
        <title>Comparative Genomics of Early-Diverging Mushroom-Forming Fungi Provides Insights into the Origins of Lignocellulose Decay Capabilities.</title>
        <authorList>
            <person name="Nagy L.G."/>
            <person name="Riley R."/>
            <person name="Tritt A."/>
            <person name="Adam C."/>
            <person name="Daum C."/>
            <person name="Floudas D."/>
            <person name="Sun H."/>
            <person name="Yadav J.S."/>
            <person name="Pangilinan J."/>
            <person name="Larsson K.H."/>
            <person name="Matsuura K."/>
            <person name="Barry K."/>
            <person name="Labutti K."/>
            <person name="Kuo R."/>
            <person name="Ohm R.A."/>
            <person name="Bhattacharya S.S."/>
            <person name="Shirouzu T."/>
            <person name="Yoshinaga Y."/>
            <person name="Martin F.M."/>
            <person name="Grigoriev I.V."/>
            <person name="Hibbett D.S."/>
        </authorList>
    </citation>
    <scope>NUCLEOTIDE SEQUENCE [LARGE SCALE GENOMIC DNA]</scope>
    <source>
        <strain evidence="3 4">HHB14362 ss-1</strain>
    </source>
</reference>
<feature type="region of interest" description="Disordered" evidence="1">
    <location>
        <begin position="478"/>
        <end position="536"/>
    </location>
</feature>
<feature type="compositionally biased region" description="Polar residues" evidence="1">
    <location>
        <begin position="415"/>
        <end position="426"/>
    </location>
</feature>
<dbReference type="OrthoDB" id="5592585at2759"/>
<name>A0A165N8X1_9AGAM</name>
<feature type="domain" description="Fungal-type protein kinase" evidence="2">
    <location>
        <begin position="33"/>
        <end position="225"/>
    </location>
</feature>
<evidence type="ECO:0000313" key="3">
    <source>
        <dbReference type="EMBL" id="KZT19322.1"/>
    </source>
</evidence>
<feature type="region of interest" description="Disordered" evidence="1">
    <location>
        <begin position="395"/>
        <end position="432"/>
    </location>
</feature>
<dbReference type="PANTHER" id="PTHR38248">
    <property type="entry name" value="FUNK1 6"/>
    <property type="match status" value="1"/>
</dbReference>
<dbReference type="AlphaFoldDB" id="A0A165N8X1"/>
<feature type="compositionally biased region" description="Basic and acidic residues" evidence="1">
    <location>
        <begin position="478"/>
        <end position="492"/>
    </location>
</feature>
<gene>
    <name evidence="3" type="ORF">NEOLEDRAFT_1245922</name>
</gene>
<dbReference type="EMBL" id="KV425644">
    <property type="protein sequence ID" value="KZT19322.1"/>
    <property type="molecule type" value="Genomic_DNA"/>
</dbReference>
<evidence type="ECO:0000256" key="1">
    <source>
        <dbReference type="SAM" id="MobiDB-lite"/>
    </source>
</evidence>
<protein>
    <recommendedName>
        <fullName evidence="2">Fungal-type protein kinase domain-containing protein</fullName>
    </recommendedName>
</protein>
<dbReference type="STRING" id="1314782.A0A165N8X1"/>
<dbReference type="Pfam" id="PF17667">
    <property type="entry name" value="Pkinase_fungal"/>
    <property type="match status" value="2"/>
</dbReference>
<keyword evidence="4" id="KW-1185">Reference proteome</keyword>
<sequence>MPHVHKAYATALKSKPGIALMRYGPSFSKEQVIPRPPRYTHMAAPIEVKREAISNWQRHRWQLAVYVHECLVQQRNRILVYGALLTEQRIQLFQFDRAGVLFSVWVDIHAKPATFIKIILGLSTTDEKELGFETCLYWYGSLQYFKPDLIEPKAYVIHDPYKLFRRHTIRGRGTTCWILQDDDASKLVLKLSWWTRDREAEWRFLEDIKAENERCKKNRQEEKVKEEENKPVPGIGSIIAHKELESLSSLRHGIPLFGPPLEQAPSALQSLRAFRDITVNMNYTSSRGFLIDFDMAKRTNKMVTTDLRTGTRAFQSIKVLDGLGFHDYLDDLESSFWAYTWIACTSKSPVSTKKNYLNDPDEYLYEARGMGRQIFRMLLKLGKFFHDTSLPRNKRLKAQRQSEEDREMLEYATEDSGQQSSTPSRSQLDEEGRKHFTEVLSIVDGAITRQEDDVRTGKANILVESNHATPVFAVTVHQDERDPRSDQQEKADQPSLTCDLKGTDARFSSSGSKRTERPSEGTLARRSREGKKAQEPLRSSITAVLHLPFPMLQPLPHFTSPWRLFHAVNPEGKVKISIVCRGGGLYVLVLVVLLAYLRIPALMQGEALWILRVIAPVARECADKQIWRRASHGYLIMYTSAGSGHMDVWNFLSAASTEDSRWILVSNVPVRGH</sequence>
<evidence type="ECO:0000313" key="4">
    <source>
        <dbReference type="Proteomes" id="UP000076761"/>
    </source>
</evidence>
<dbReference type="InterPro" id="IPR040976">
    <property type="entry name" value="Pkinase_fungal"/>
</dbReference>
<proteinExistence type="predicted"/>
<dbReference type="PANTHER" id="PTHR38248:SF2">
    <property type="entry name" value="FUNK1 11"/>
    <property type="match status" value="1"/>
</dbReference>
<feature type="compositionally biased region" description="Basic and acidic residues" evidence="1">
    <location>
        <begin position="526"/>
        <end position="535"/>
    </location>
</feature>